<dbReference type="EMBL" id="CP120353">
    <property type="protein sequence ID" value="WET62431.1"/>
    <property type="molecule type" value="Genomic_DNA"/>
</dbReference>
<gene>
    <name evidence="1" type="ORF">GKD67_05230</name>
    <name evidence="2" type="ORF">P2T59_11965</name>
</gene>
<dbReference type="EMBL" id="WKMY01000002">
    <property type="protein sequence ID" value="MRY92638.1"/>
    <property type="molecule type" value="Genomic_DNA"/>
</dbReference>
<evidence type="ECO:0000313" key="1">
    <source>
        <dbReference type="EMBL" id="MRY92638.1"/>
    </source>
</evidence>
<sequence>MPEGLSTDGKEGGYVDKVGNQAYIYTGELEPPYLNRLEGHPYLDTRNYRKGALAFDGGVYPGIGMRLNVYIERLIVLSPDRRLHVIVPPERIPRCGLMKLLTALRGTTGHA</sequence>
<reference evidence="1 3" key="1">
    <citation type="journal article" date="2019" name="Nat. Med.">
        <title>A library of human gut bacterial isolates paired with longitudinal multiomics data enables mechanistic microbiome research.</title>
        <authorList>
            <person name="Poyet M."/>
            <person name="Groussin M."/>
            <person name="Gibbons S.M."/>
            <person name="Avila-Pacheco J."/>
            <person name="Jiang X."/>
            <person name="Kearney S.M."/>
            <person name="Perrotta A.R."/>
            <person name="Berdy B."/>
            <person name="Zhao S."/>
            <person name="Lieberman T.D."/>
            <person name="Swanson P.K."/>
            <person name="Smith M."/>
            <person name="Roesemann S."/>
            <person name="Alexander J.E."/>
            <person name="Rich S.A."/>
            <person name="Livny J."/>
            <person name="Vlamakis H."/>
            <person name="Clish C."/>
            <person name="Bullock K."/>
            <person name="Deik A."/>
            <person name="Scott J."/>
            <person name="Pierce K.A."/>
            <person name="Xavier R.J."/>
            <person name="Alm E.J."/>
        </authorList>
    </citation>
    <scope>NUCLEOTIDE SEQUENCE [LARGE SCALE GENOMIC DNA]</scope>
    <source>
        <strain evidence="1 3">BIOML-A9</strain>
    </source>
</reference>
<reference evidence="2" key="2">
    <citation type="submission" date="2023-03" db="EMBL/GenBank/DDBJ databases">
        <title>Parabacteroides distasonis, a bacteria resistant against UC.</title>
        <authorList>
            <person name="Dai W."/>
        </authorList>
    </citation>
    <scope>NUCLEOTIDE SEQUENCE</scope>
    <source>
        <strain evidence="2">F1-28</strain>
    </source>
</reference>
<proteinExistence type="predicted"/>
<organism evidence="1 3">
    <name type="scientific">Parabacteroides distasonis</name>
    <dbReference type="NCBI Taxonomy" id="823"/>
    <lineage>
        <taxon>Bacteria</taxon>
        <taxon>Pseudomonadati</taxon>
        <taxon>Bacteroidota</taxon>
        <taxon>Bacteroidia</taxon>
        <taxon>Bacteroidales</taxon>
        <taxon>Tannerellaceae</taxon>
        <taxon>Parabacteroides</taxon>
    </lineage>
</organism>
<evidence type="ECO:0000313" key="3">
    <source>
        <dbReference type="Proteomes" id="UP000461276"/>
    </source>
</evidence>
<dbReference type="Proteomes" id="UP001221009">
    <property type="component" value="Chromosome"/>
</dbReference>
<dbReference type="RefSeq" id="WP_005864537.1">
    <property type="nucleotide sequence ID" value="NZ_CP072231.1"/>
</dbReference>
<accession>A0A3D9ADX4</accession>
<evidence type="ECO:0000313" key="2">
    <source>
        <dbReference type="EMBL" id="WET62431.1"/>
    </source>
</evidence>
<name>A0A3D9ADX4_PARDI</name>
<protein>
    <submittedName>
        <fullName evidence="1">Uncharacterized protein</fullName>
    </submittedName>
</protein>
<dbReference type="Proteomes" id="UP000461276">
    <property type="component" value="Unassembled WGS sequence"/>
</dbReference>
<dbReference type="AlphaFoldDB" id="A0A3D9ADX4"/>